<accession>A0ABY9UAS9</accession>
<dbReference type="SUPFAM" id="SSF47336">
    <property type="entry name" value="ACP-like"/>
    <property type="match status" value="1"/>
</dbReference>
<protein>
    <submittedName>
        <fullName evidence="4">Non-ribosomal peptide synthetase</fullName>
    </submittedName>
</protein>
<evidence type="ECO:0000259" key="3">
    <source>
        <dbReference type="PROSITE" id="PS50075"/>
    </source>
</evidence>
<dbReference type="PANTHER" id="PTHR45527:SF1">
    <property type="entry name" value="FATTY ACID SYNTHASE"/>
    <property type="match status" value="1"/>
</dbReference>
<dbReference type="Gene3D" id="3.30.300.30">
    <property type="match status" value="1"/>
</dbReference>
<keyword evidence="1" id="KW-0596">Phosphopantetheine</keyword>
<sequence length="598" mass="62243">MHHPIGQHAQRHPEALAVHETTTGRRLTYRDLWNLAGSLAVRMTDAGVGPGDACGIAMDRGADLVVAMLAVARTGAHYVPLDNGAPSQRSAAQLTDATARAVIGTPGDGTRVQALAPRLPVIEVVRECAGDPLGTSHASGADDALYVNFTSGTSGLPKAVVVPHRAVRRLVDVPAYCAVGLGTRVGNAANPAFDATTFEIWATLSAGGTVVVLPPVAAVGLDGWLDLLRTERVDALFLTTALFHMIAHERPAALGVLDTLLVGGEALTPEAARRVLAAGPPKRLVNVYGPTEATTFATYYDLTPERLDQLDRVPIGHAIQHTTLHVLGPDLLPVPDGERGELCIGGPGVALGYQGRPDLTAERFVTVPGFAELGTLYRTGDVVSRGQEGRLEIFGRLDRQVKVRGFRVELEEIERAAVATGLVEAAVVEKTAEGAAAALVGFVLPVGGDGLEPVVLAGKLHAALAAVLPDYMLPARWSVLDRLPLGPTGKVDRAALLAGDAEAQTPPQAPAGSAGGELPEAGPVPGDVLRLWCEVLDVPDARGDDNFIASGGNSILAIQLSSRISEAASVELGPAEVLLAADLTELIDSVRRSMSGRG</sequence>
<dbReference type="PROSITE" id="PS00455">
    <property type="entry name" value="AMP_BINDING"/>
    <property type="match status" value="1"/>
</dbReference>
<dbReference type="InterPro" id="IPR010071">
    <property type="entry name" value="AA_adenyl_dom"/>
</dbReference>
<dbReference type="InterPro" id="IPR006162">
    <property type="entry name" value="Ppantetheine_attach_site"/>
</dbReference>
<keyword evidence="2" id="KW-0597">Phosphoprotein</keyword>
<dbReference type="Gene3D" id="2.30.38.10">
    <property type="entry name" value="Luciferase, Domain 3"/>
    <property type="match status" value="1"/>
</dbReference>
<dbReference type="Gene3D" id="1.10.1200.10">
    <property type="entry name" value="ACP-like"/>
    <property type="match status" value="1"/>
</dbReference>
<dbReference type="InterPro" id="IPR000873">
    <property type="entry name" value="AMP-dep_synth/lig_dom"/>
</dbReference>
<evidence type="ECO:0000313" key="5">
    <source>
        <dbReference type="Proteomes" id="UP001249394"/>
    </source>
</evidence>
<gene>
    <name evidence="4" type="ORF">RI060_20895</name>
</gene>
<dbReference type="InterPro" id="IPR045851">
    <property type="entry name" value="AMP-bd_C_sf"/>
</dbReference>
<dbReference type="PROSITE" id="PS50075">
    <property type="entry name" value="CARRIER"/>
    <property type="match status" value="1"/>
</dbReference>
<dbReference type="InterPro" id="IPR020845">
    <property type="entry name" value="AMP-binding_CS"/>
</dbReference>
<name>A0ABY9UAS9_STRVL</name>
<dbReference type="EMBL" id="CP134213">
    <property type="protein sequence ID" value="WND19658.1"/>
    <property type="molecule type" value="Genomic_DNA"/>
</dbReference>
<dbReference type="InterPro" id="IPR036736">
    <property type="entry name" value="ACP-like_sf"/>
</dbReference>
<organism evidence="4 5">
    <name type="scientific">Streptomyces violaceus</name>
    <name type="common">Streptomyces venezuelae</name>
    <dbReference type="NCBI Taxonomy" id="1936"/>
    <lineage>
        <taxon>Bacteria</taxon>
        <taxon>Bacillati</taxon>
        <taxon>Actinomycetota</taxon>
        <taxon>Actinomycetes</taxon>
        <taxon>Kitasatosporales</taxon>
        <taxon>Streptomycetaceae</taxon>
        <taxon>Streptomyces</taxon>
    </lineage>
</organism>
<reference evidence="4 5" key="1">
    <citation type="submission" date="2023-09" db="EMBL/GenBank/DDBJ databases">
        <title>The genome sequence of Streptomyces anthocyanicus.</title>
        <authorList>
            <person name="Mo P."/>
        </authorList>
    </citation>
    <scope>NUCLEOTIDE SEQUENCE [LARGE SCALE GENOMIC DNA]</scope>
    <source>
        <strain evidence="4 5">JCM 4387</strain>
    </source>
</reference>
<proteinExistence type="predicted"/>
<dbReference type="InterPro" id="IPR009081">
    <property type="entry name" value="PP-bd_ACP"/>
</dbReference>
<evidence type="ECO:0000313" key="4">
    <source>
        <dbReference type="EMBL" id="WND19658.1"/>
    </source>
</evidence>
<dbReference type="Gene3D" id="3.40.50.980">
    <property type="match status" value="2"/>
</dbReference>
<keyword evidence="5" id="KW-1185">Reference proteome</keyword>
<dbReference type="Pfam" id="PF00550">
    <property type="entry name" value="PP-binding"/>
    <property type="match status" value="1"/>
</dbReference>
<dbReference type="PROSITE" id="PS00012">
    <property type="entry name" value="PHOSPHOPANTETHEINE"/>
    <property type="match status" value="1"/>
</dbReference>
<dbReference type="PANTHER" id="PTHR45527">
    <property type="entry name" value="NONRIBOSOMAL PEPTIDE SYNTHETASE"/>
    <property type="match status" value="1"/>
</dbReference>
<dbReference type="Proteomes" id="UP001249394">
    <property type="component" value="Chromosome"/>
</dbReference>
<dbReference type="Pfam" id="PF00501">
    <property type="entry name" value="AMP-binding"/>
    <property type="match status" value="1"/>
</dbReference>
<dbReference type="NCBIfam" id="TIGR01733">
    <property type="entry name" value="AA-adenyl-dom"/>
    <property type="match status" value="1"/>
</dbReference>
<feature type="domain" description="Carrier" evidence="3">
    <location>
        <begin position="519"/>
        <end position="594"/>
    </location>
</feature>
<evidence type="ECO:0000256" key="2">
    <source>
        <dbReference type="ARBA" id="ARBA00022553"/>
    </source>
</evidence>
<evidence type="ECO:0000256" key="1">
    <source>
        <dbReference type="ARBA" id="ARBA00022450"/>
    </source>
</evidence>
<dbReference type="SUPFAM" id="SSF56801">
    <property type="entry name" value="Acetyl-CoA synthetase-like"/>
    <property type="match status" value="1"/>
</dbReference>